<dbReference type="Gene3D" id="3.30.1120.40">
    <property type="entry name" value="Stage V sporulation protein G"/>
    <property type="match status" value="2"/>
</dbReference>
<evidence type="ECO:0000256" key="2">
    <source>
        <dbReference type="ARBA" id="ARBA00023210"/>
    </source>
</evidence>
<dbReference type="PANTHER" id="PTHR38429:SF1">
    <property type="entry name" value="SEPTATION PROTEIN SPOVG-RELATED"/>
    <property type="match status" value="1"/>
</dbReference>
<feature type="region of interest" description="Disordered" evidence="4">
    <location>
        <begin position="221"/>
        <end position="250"/>
    </location>
</feature>
<sequence>MKITYIRIKKIKENTKSRLLFFLKGIASITFDNAFVVHNIKIFENEKGVFLGMPSIRRKIKLELEEEIKKEELEIKKIEEFILTHGYENIDKEKFEKRKEELKQKKRRRFLDIANPINSETRQIIVKEISHYYKEMITNSNDRIEIKLNSDVDYNNFHVTSVRIKKKYKSTNRLKGIASITFDNSFAVRNIKIIQGDEGIFIAMPSVPKFPKEDDDGINDNIKKIKKNYPNNKKNADSEVTDNNDEDSPEFLDIAHPINSEVRNKIESVIKKYFEEMIKRSEDSIEIENL</sequence>
<accession>A0ABY7M387</accession>
<keyword evidence="5" id="KW-0812">Transmembrane</keyword>
<dbReference type="Pfam" id="PF04026">
    <property type="entry name" value="SpoVG"/>
    <property type="match status" value="2"/>
</dbReference>
<evidence type="ECO:0000256" key="4">
    <source>
        <dbReference type="SAM" id="MobiDB-lite"/>
    </source>
</evidence>
<dbReference type="InterPro" id="IPR036751">
    <property type="entry name" value="SpoVG_sf"/>
</dbReference>
<feature type="compositionally biased region" description="Acidic residues" evidence="4">
    <location>
        <begin position="239"/>
        <end position="250"/>
    </location>
</feature>
<evidence type="ECO:0000313" key="7">
    <source>
        <dbReference type="Proteomes" id="UP001210120"/>
    </source>
</evidence>
<keyword evidence="7" id="KW-1185">Reference proteome</keyword>
<evidence type="ECO:0000256" key="1">
    <source>
        <dbReference type="ARBA" id="ARBA00022618"/>
    </source>
</evidence>
<dbReference type="EMBL" id="CP115156">
    <property type="protein sequence ID" value="WBL31514.1"/>
    <property type="molecule type" value="Genomic_DNA"/>
</dbReference>
<keyword evidence="2" id="KW-0717">Septation</keyword>
<keyword evidence="5" id="KW-0472">Membrane</keyword>
<name>A0ABY7M387_9MOLU</name>
<dbReference type="PANTHER" id="PTHR38429">
    <property type="entry name" value="SEPTATION PROTEIN SPOVG-RELATED"/>
    <property type="match status" value="1"/>
</dbReference>
<gene>
    <name evidence="6" type="ORF">O7R10_00405</name>
</gene>
<proteinExistence type="predicted"/>
<keyword evidence="3" id="KW-0131">Cell cycle</keyword>
<evidence type="ECO:0000313" key="6">
    <source>
        <dbReference type="EMBL" id="WBL31514.1"/>
    </source>
</evidence>
<evidence type="ECO:0000256" key="5">
    <source>
        <dbReference type="SAM" id="Phobius"/>
    </source>
</evidence>
<reference evidence="6" key="1">
    <citation type="submission" date="2022-12" db="EMBL/GenBank/DDBJ databases">
        <title>Genomic Characterization of Candidatus Phytoplasma sacchari in China.</title>
        <authorList>
            <person name="Zhang R.-Y."/>
        </authorList>
    </citation>
    <scope>NUCLEOTIDE SEQUENCE [LARGE SCALE GENOMIC DNA]</scope>
    <source>
        <strain evidence="6">SCWL1</strain>
    </source>
</reference>
<dbReference type="SUPFAM" id="SSF160537">
    <property type="entry name" value="SpoVG-like"/>
    <property type="match status" value="2"/>
</dbReference>
<keyword evidence="5" id="KW-1133">Transmembrane helix</keyword>
<evidence type="ECO:0000256" key="3">
    <source>
        <dbReference type="ARBA" id="ARBA00023306"/>
    </source>
</evidence>
<organism evidence="6 7">
    <name type="scientific">Candidatus Phytoplasma sacchari</name>
    <dbReference type="NCBI Taxonomy" id="2609813"/>
    <lineage>
        <taxon>Bacteria</taxon>
        <taxon>Bacillati</taxon>
        <taxon>Mycoplasmatota</taxon>
        <taxon>Mollicutes</taxon>
        <taxon>Acholeplasmatales</taxon>
        <taxon>Acholeplasmataceae</taxon>
        <taxon>Candidatus Phytoplasma</taxon>
        <taxon>16SrXI (Rice yellow dwarf group)</taxon>
    </lineage>
</organism>
<keyword evidence="1" id="KW-0132">Cell division</keyword>
<dbReference type="InterPro" id="IPR007170">
    <property type="entry name" value="SpoVG"/>
</dbReference>
<feature type="transmembrane region" description="Helical" evidence="5">
    <location>
        <begin position="21"/>
        <end position="40"/>
    </location>
</feature>
<protein>
    <submittedName>
        <fullName evidence="6">Septation protein SpoVG family protein</fullName>
    </submittedName>
</protein>
<dbReference type="Proteomes" id="UP001210120">
    <property type="component" value="Chromosome"/>
</dbReference>